<organism evidence="1 2">
    <name type="scientific">Lujinxingia vulgaris</name>
    <dbReference type="NCBI Taxonomy" id="2600176"/>
    <lineage>
        <taxon>Bacteria</taxon>
        <taxon>Deltaproteobacteria</taxon>
        <taxon>Bradymonadales</taxon>
        <taxon>Lujinxingiaceae</taxon>
        <taxon>Lujinxingia</taxon>
    </lineage>
</organism>
<dbReference type="EMBL" id="VOSM01000004">
    <property type="protein sequence ID" value="TXD36983.1"/>
    <property type="molecule type" value="Genomic_DNA"/>
</dbReference>
<keyword evidence="2" id="KW-1185">Reference proteome</keyword>
<name>A0A5C6XDT8_9DELT</name>
<reference evidence="1 2" key="1">
    <citation type="submission" date="2019-08" db="EMBL/GenBank/DDBJ databases">
        <title>Bradymonadales sp. TMQ4.</title>
        <authorList>
            <person name="Liang Q."/>
        </authorList>
    </citation>
    <scope>NUCLEOTIDE SEQUENCE [LARGE SCALE GENOMIC DNA]</scope>
    <source>
        <strain evidence="1 2">TMQ4</strain>
    </source>
</reference>
<evidence type="ECO:0000313" key="1">
    <source>
        <dbReference type="EMBL" id="TXD36983.1"/>
    </source>
</evidence>
<comment type="caution">
    <text evidence="1">The sequence shown here is derived from an EMBL/GenBank/DDBJ whole genome shotgun (WGS) entry which is preliminary data.</text>
</comment>
<evidence type="ECO:0000313" key="2">
    <source>
        <dbReference type="Proteomes" id="UP000321412"/>
    </source>
</evidence>
<dbReference type="OrthoDB" id="5905929at2"/>
<dbReference type="RefSeq" id="WP_146981104.1">
    <property type="nucleotide sequence ID" value="NZ_VOSM01000004.1"/>
</dbReference>
<protein>
    <submittedName>
        <fullName evidence="1">Uncharacterized protein</fullName>
    </submittedName>
</protein>
<dbReference type="Proteomes" id="UP000321412">
    <property type="component" value="Unassembled WGS sequence"/>
</dbReference>
<proteinExistence type="predicted"/>
<sequence>MSTEYPIVIGYLDPIEQQIQICRNWARTSYENLLLFQPHILTEGLWEDKGVFHIVCPNLSQDMTADGEQSIQEWFKDECRIIGTPISLVQTKPKKTNEIAARSAAERANLEGELRSVRSFESDFALMLPRDFPVYKLSIQKTNAVLKIKFSLDDEQLKRLKKLWDQIGSGLKLEVHIDSGLERSESSFRQTSKQGDLTLIPSSYMDKSIGRDFRFLWEEDEDFWRDNLSNVLGGIRIEQVIPDGLNLSDSRCLVDASVYTPSNLRTYLALFEEVAIVWPLKEYENKVFDAFNVNESEMLDLVSQGRIRLVIPHSPDRYASKFLSAVAERAPNRLLLSRRLASMSVIDARKRNPLLFPPLSTGARAIILQEILNLNFSPEIEKVRNSLVKYLGQSWSNYEKSLQSMGAMAVSLSGVGGFVDAFMRALTTDRLMIETVSAGYSVTWGAALNATLFPGHLSAGFSLGPFCEVCASVYSGIPIYEVDSKVDLKVAEYERVLEGILSFDNDAPLSEVVEVFSGRDLIRVRELVMRLALQGGNENLLKTEIDEFNQRVRTFEKRRSALHTVDVLGGGAALLALFQPQAAWVPLAVWLLGMVIERADGFGGRDSEVLDFVKGCVTHSESELVLVSRLRK</sequence>
<dbReference type="AlphaFoldDB" id="A0A5C6XDT8"/>
<gene>
    <name evidence="1" type="ORF">FRC98_09585</name>
</gene>
<accession>A0A5C6XDT8</accession>